<evidence type="ECO:0000256" key="3">
    <source>
        <dbReference type="ARBA" id="ARBA00022989"/>
    </source>
</evidence>
<dbReference type="AlphaFoldDB" id="H1PYL2"/>
<feature type="transmembrane region" description="Helical" evidence="5">
    <location>
        <begin position="37"/>
        <end position="57"/>
    </location>
</feature>
<reference evidence="7 8" key="1">
    <citation type="submission" date="2012-07" db="EMBL/GenBank/DDBJ databases">
        <title>The Genome Sequence of Fusobacterium ulcerans 12_1B.</title>
        <authorList>
            <consortium name="The Broad Institute Genome Sequencing Platform"/>
            <person name="Earl A."/>
            <person name="Ward D."/>
            <person name="Feldgarden M."/>
            <person name="Gevers D."/>
            <person name="Strauss J."/>
            <person name="Ambrose C.E."/>
            <person name="Allen-Vercoe E."/>
            <person name="Walker B."/>
            <person name="Young S.K."/>
            <person name="Zeng Q."/>
            <person name="Gargeya S."/>
            <person name="Fitzgerald M."/>
            <person name="Haas B."/>
            <person name="Abouelleil A."/>
            <person name="Alvarado L."/>
            <person name="Arachchi H.M."/>
            <person name="Berlin A.M."/>
            <person name="Chapman S.B."/>
            <person name="Goldberg J."/>
            <person name="Griggs A."/>
            <person name="Gujja S."/>
            <person name="Hansen M."/>
            <person name="Howarth C."/>
            <person name="Imamovic A."/>
            <person name="Larimer J."/>
            <person name="McCowen C."/>
            <person name="Montmayeur A."/>
            <person name="Murphy C."/>
            <person name="Neiman D."/>
            <person name="Pearson M."/>
            <person name="Priest M."/>
            <person name="Roberts A."/>
            <person name="Saif S."/>
            <person name="Shea T."/>
            <person name="Sisk P."/>
            <person name="Sykes S."/>
            <person name="Wortman J."/>
            <person name="Nusbaum C."/>
            <person name="Birren B."/>
        </authorList>
    </citation>
    <scope>NUCLEOTIDE SEQUENCE [LARGE SCALE GENOMIC DNA]</scope>
    <source>
        <strain evidence="7 8">12_1B</strain>
    </source>
</reference>
<protein>
    <recommendedName>
        <fullName evidence="6">Bacterial virulence protein VirB8 domain-containing protein</fullName>
    </recommendedName>
</protein>
<proteinExistence type="predicted"/>
<dbReference type="PATRIC" id="fig|457404.5.peg.3518"/>
<organism evidence="7 8">
    <name type="scientific">Fusobacterium ulcerans 12-1B</name>
    <dbReference type="NCBI Taxonomy" id="457404"/>
    <lineage>
        <taxon>Bacteria</taxon>
        <taxon>Fusobacteriati</taxon>
        <taxon>Fusobacteriota</taxon>
        <taxon>Fusobacteriia</taxon>
        <taxon>Fusobacteriales</taxon>
        <taxon>Fusobacteriaceae</taxon>
        <taxon>Fusobacterium</taxon>
    </lineage>
</organism>
<evidence type="ECO:0000313" key="8">
    <source>
        <dbReference type="Proteomes" id="UP000003233"/>
    </source>
</evidence>
<keyword evidence="4 5" id="KW-0472">Membrane</keyword>
<sequence length="229" mass="27001">MFNWRNKNKKQTNAAIENTSPDRYLDLAKANDNKRKIIFSLIISQFFSLMIIGQLSFKNTIRTYVIEKDNNNYTILGYANDLSAKTYQADDKSVAYFINNFVRKSRYLSSDLVLYKKNYEEIMFFMTDSTNNKLEQALIDSGYREKIKEKKTVDIEILSTLKLTNDTYQVRWIEKTYDEYGKLRSRDLMVGVYTYKFTNPKNKEMIKYNPLNILITDISQSKETDSGKK</sequence>
<evidence type="ECO:0000256" key="5">
    <source>
        <dbReference type="SAM" id="Phobius"/>
    </source>
</evidence>
<evidence type="ECO:0000259" key="6">
    <source>
        <dbReference type="Pfam" id="PF04335"/>
    </source>
</evidence>
<feature type="domain" description="Bacterial virulence protein VirB8" evidence="6">
    <location>
        <begin position="30"/>
        <end position="223"/>
    </location>
</feature>
<keyword evidence="8" id="KW-1185">Reference proteome</keyword>
<dbReference type="InterPro" id="IPR035658">
    <property type="entry name" value="TrbF"/>
</dbReference>
<evidence type="ECO:0000313" key="7">
    <source>
        <dbReference type="EMBL" id="EHO77201.1"/>
    </source>
</evidence>
<dbReference type="EMBL" id="AGWJ02000035">
    <property type="protein sequence ID" value="EHO77201.1"/>
    <property type="molecule type" value="Genomic_DNA"/>
</dbReference>
<gene>
    <name evidence="7" type="ORF">HMPREF0402_03505</name>
</gene>
<dbReference type="InterPro" id="IPR007430">
    <property type="entry name" value="VirB8"/>
</dbReference>
<dbReference type="HOGENOM" id="CLU_076026_2_0_0"/>
<dbReference type="GO" id="GO:0016020">
    <property type="term" value="C:membrane"/>
    <property type="evidence" value="ECO:0007669"/>
    <property type="project" value="UniProtKB-SubCell"/>
</dbReference>
<keyword evidence="3 5" id="KW-1133">Transmembrane helix</keyword>
<dbReference type="Pfam" id="PF04335">
    <property type="entry name" value="VirB8"/>
    <property type="match status" value="1"/>
</dbReference>
<evidence type="ECO:0000256" key="4">
    <source>
        <dbReference type="ARBA" id="ARBA00023136"/>
    </source>
</evidence>
<dbReference type="BioCyc" id="FSP457404-HMP:GTSQ-3560-MONOMER"/>
<dbReference type="Proteomes" id="UP000003233">
    <property type="component" value="Unassembled WGS sequence"/>
</dbReference>
<name>H1PYL2_9FUSO</name>
<dbReference type="CDD" id="cd16425">
    <property type="entry name" value="TrbF"/>
    <property type="match status" value="1"/>
</dbReference>
<dbReference type="Gene3D" id="3.10.450.230">
    <property type="entry name" value="VirB8 protein"/>
    <property type="match status" value="1"/>
</dbReference>
<accession>H1PYL2</accession>
<comment type="caution">
    <text evidence="7">The sequence shown here is derived from an EMBL/GenBank/DDBJ whole genome shotgun (WGS) entry which is preliminary data.</text>
</comment>
<dbReference type="RefSeq" id="WP_008699459.1">
    <property type="nucleotide sequence ID" value="NZ_KE161012.1"/>
</dbReference>
<dbReference type="SUPFAM" id="SSF54427">
    <property type="entry name" value="NTF2-like"/>
    <property type="match status" value="1"/>
</dbReference>
<keyword evidence="2 5" id="KW-0812">Transmembrane</keyword>
<comment type="subcellular location">
    <subcellularLocation>
        <location evidence="1">Membrane</location>
        <topology evidence="1">Single-pass membrane protein</topology>
    </subcellularLocation>
</comment>
<evidence type="ECO:0000256" key="2">
    <source>
        <dbReference type="ARBA" id="ARBA00022692"/>
    </source>
</evidence>
<dbReference type="InterPro" id="IPR032710">
    <property type="entry name" value="NTF2-like_dom_sf"/>
</dbReference>
<evidence type="ECO:0000256" key="1">
    <source>
        <dbReference type="ARBA" id="ARBA00004167"/>
    </source>
</evidence>